<keyword evidence="5" id="KW-0539">Nucleus</keyword>
<evidence type="ECO:0000256" key="5">
    <source>
        <dbReference type="ARBA" id="ARBA00023242"/>
    </source>
</evidence>
<dbReference type="CDD" id="cd10017">
    <property type="entry name" value="B3_DNA"/>
    <property type="match status" value="1"/>
</dbReference>
<keyword evidence="4" id="KW-0804">Transcription</keyword>
<dbReference type="GO" id="GO:0005634">
    <property type="term" value="C:nucleus"/>
    <property type="evidence" value="ECO:0007669"/>
    <property type="project" value="UniProtKB-SubCell"/>
</dbReference>
<dbReference type="InterPro" id="IPR044837">
    <property type="entry name" value="REM16-like"/>
</dbReference>
<dbReference type="Gene3D" id="2.40.330.10">
    <property type="entry name" value="DNA-binding pseudobarrel domain"/>
    <property type="match status" value="1"/>
</dbReference>
<dbReference type="AlphaFoldDB" id="A0A2N9HAR9"/>
<evidence type="ECO:0000259" key="6">
    <source>
        <dbReference type="PROSITE" id="PS50863"/>
    </source>
</evidence>
<protein>
    <recommendedName>
        <fullName evidence="6">TF-B3 domain-containing protein</fullName>
    </recommendedName>
</protein>
<proteinExistence type="predicted"/>
<evidence type="ECO:0000313" key="7">
    <source>
        <dbReference type="EMBL" id="SPD08968.1"/>
    </source>
</evidence>
<dbReference type="GO" id="GO:0003677">
    <property type="term" value="F:DNA binding"/>
    <property type="evidence" value="ECO:0007669"/>
    <property type="project" value="UniProtKB-KW"/>
</dbReference>
<gene>
    <name evidence="7" type="ORF">FSB_LOCUS36850</name>
</gene>
<keyword evidence="3" id="KW-0238">DNA-binding</keyword>
<keyword evidence="2" id="KW-0805">Transcription regulation</keyword>
<name>A0A2N9HAR9_FAGSY</name>
<feature type="domain" description="TF-B3" evidence="6">
    <location>
        <begin position="1"/>
        <end position="73"/>
    </location>
</feature>
<dbReference type="InterPro" id="IPR003340">
    <property type="entry name" value="B3_DNA-bd"/>
</dbReference>
<dbReference type="InterPro" id="IPR015300">
    <property type="entry name" value="DNA-bd_pseudobarrel_sf"/>
</dbReference>
<accession>A0A2N9HAR9</accession>
<evidence type="ECO:0000256" key="4">
    <source>
        <dbReference type="ARBA" id="ARBA00023163"/>
    </source>
</evidence>
<dbReference type="SUPFAM" id="SSF101936">
    <property type="entry name" value="DNA-binding pseudobarrel domain"/>
    <property type="match status" value="1"/>
</dbReference>
<evidence type="ECO:0000256" key="1">
    <source>
        <dbReference type="ARBA" id="ARBA00004123"/>
    </source>
</evidence>
<reference evidence="7" key="1">
    <citation type="submission" date="2018-02" db="EMBL/GenBank/DDBJ databases">
        <authorList>
            <person name="Cohen D.B."/>
            <person name="Kent A.D."/>
        </authorList>
    </citation>
    <scope>NUCLEOTIDE SEQUENCE</scope>
</reference>
<evidence type="ECO:0000256" key="2">
    <source>
        <dbReference type="ARBA" id="ARBA00023015"/>
    </source>
</evidence>
<dbReference type="EMBL" id="OIVN01003124">
    <property type="protein sequence ID" value="SPD08968.1"/>
    <property type="molecule type" value="Genomic_DNA"/>
</dbReference>
<evidence type="ECO:0000256" key="3">
    <source>
        <dbReference type="ARBA" id="ARBA00023125"/>
    </source>
</evidence>
<dbReference type="PROSITE" id="PS50863">
    <property type="entry name" value="B3"/>
    <property type="match status" value="1"/>
</dbReference>
<dbReference type="PANTHER" id="PTHR31391:SF64">
    <property type="entry name" value="B3 DOMAIN-CONTAINING PROTEIN OS06G0112300"/>
    <property type="match status" value="1"/>
</dbReference>
<dbReference type="PANTHER" id="PTHR31391">
    <property type="entry name" value="B3 DOMAIN-CONTAINING PROTEIN OS11G0197600-RELATED"/>
    <property type="match status" value="1"/>
</dbReference>
<sequence length="96" mass="10980">MIPSLVIPTVLTYRGKNWKMTYYGSARTHKKFDNGWRAFINDNDLNAGDACVFELMECSNKKLVFRVQILRGDIPSEFIDKVSFEGESSDTPIVIE</sequence>
<dbReference type="Pfam" id="PF02362">
    <property type="entry name" value="B3"/>
    <property type="match status" value="1"/>
</dbReference>
<organism evidence="7">
    <name type="scientific">Fagus sylvatica</name>
    <name type="common">Beechnut</name>
    <dbReference type="NCBI Taxonomy" id="28930"/>
    <lineage>
        <taxon>Eukaryota</taxon>
        <taxon>Viridiplantae</taxon>
        <taxon>Streptophyta</taxon>
        <taxon>Embryophyta</taxon>
        <taxon>Tracheophyta</taxon>
        <taxon>Spermatophyta</taxon>
        <taxon>Magnoliopsida</taxon>
        <taxon>eudicotyledons</taxon>
        <taxon>Gunneridae</taxon>
        <taxon>Pentapetalae</taxon>
        <taxon>rosids</taxon>
        <taxon>fabids</taxon>
        <taxon>Fagales</taxon>
        <taxon>Fagaceae</taxon>
        <taxon>Fagus</taxon>
    </lineage>
</organism>
<comment type="subcellular location">
    <subcellularLocation>
        <location evidence="1">Nucleus</location>
    </subcellularLocation>
</comment>